<accession>A0A915IAY7</accession>
<dbReference type="WBParaSite" id="nRc.2.0.1.t10426-RA">
    <property type="protein sequence ID" value="nRc.2.0.1.t10426-RA"/>
    <property type="gene ID" value="nRc.2.0.1.g10426"/>
</dbReference>
<keyword evidence="1" id="KW-0812">Transmembrane</keyword>
<evidence type="ECO:0000256" key="1">
    <source>
        <dbReference type="SAM" id="Phobius"/>
    </source>
</evidence>
<name>A0A915IAY7_ROMCU</name>
<evidence type="ECO:0000313" key="3">
    <source>
        <dbReference type="WBParaSite" id="nRc.2.0.1.t10426-RA"/>
    </source>
</evidence>
<feature type="transmembrane region" description="Helical" evidence="1">
    <location>
        <begin position="12"/>
        <end position="34"/>
    </location>
</feature>
<dbReference type="AlphaFoldDB" id="A0A915IAY7"/>
<sequence length="102" mass="10920">MAAALASIGGRSIVLLIVAAVAITLAVSVVMVAVRITRVVVSIKMNGTGVAYFLTKQMEVLMTSPFQIFSSHQEGGVPTTRYLPQKAFTIFSSEKCLFLVLL</sequence>
<dbReference type="Proteomes" id="UP000887565">
    <property type="component" value="Unplaced"/>
</dbReference>
<evidence type="ECO:0000313" key="2">
    <source>
        <dbReference type="Proteomes" id="UP000887565"/>
    </source>
</evidence>
<keyword evidence="1" id="KW-1133">Transmembrane helix</keyword>
<keyword evidence="2" id="KW-1185">Reference proteome</keyword>
<proteinExistence type="predicted"/>
<reference evidence="3" key="1">
    <citation type="submission" date="2022-11" db="UniProtKB">
        <authorList>
            <consortium name="WormBaseParasite"/>
        </authorList>
    </citation>
    <scope>IDENTIFICATION</scope>
</reference>
<protein>
    <submittedName>
        <fullName evidence="3">Uncharacterized protein</fullName>
    </submittedName>
</protein>
<organism evidence="2 3">
    <name type="scientific">Romanomermis culicivorax</name>
    <name type="common">Nematode worm</name>
    <dbReference type="NCBI Taxonomy" id="13658"/>
    <lineage>
        <taxon>Eukaryota</taxon>
        <taxon>Metazoa</taxon>
        <taxon>Ecdysozoa</taxon>
        <taxon>Nematoda</taxon>
        <taxon>Enoplea</taxon>
        <taxon>Dorylaimia</taxon>
        <taxon>Mermithida</taxon>
        <taxon>Mermithoidea</taxon>
        <taxon>Mermithidae</taxon>
        <taxon>Romanomermis</taxon>
    </lineage>
</organism>
<keyword evidence="1" id="KW-0472">Membrane</keyword>